<keyword evidence="1" id="KW-1133">Transmembrane helix</keyword>
<organism evidence="2 3">
    <name type="scientific">Aedes aegypti</name>
    <name type="common">Yellowfever mosquito</name>
    <name type="synonym">Culex aegypti</name>
    <dbReference type="NCBI Taxonomy" id="7159"/>
    <lineage>
        <taxon>Eukaryota</taxon>
        <taxon>Metazoa</taxon>
        <taxon>Ecdysozoa</taxon>
        <taxon>Arthropoda</taxon>
        <taxon>Hexapoda</taxon>
        <taxon>Insecta</taxon>
        <taxon>Pterygota</taxon>
        <taxon>Neoptera</taxon>
        <taxon>Endopterygota</taxon>
        <taxon>Diptera</taxon>
        <taxon>Nematocera</taxon>
        <taxon>Culicoidea</taxon>
        <taxon>Culicidae</taxon>
        <taxon>Culicinae</taxon>
        <taxon>Aedini</taxon>
        <taxon>Aedes</taxon>
        <taxon>Stegomyia</taxon>
    </lineage>
</organism>
<feature type="transmembrane region" description="Helical" evidence="1">
    <location>
        <begin position="312"/>
        <end position="332"/>
    </location>
</feature>
<protein>
    <submittedName>
        <fullName evidence="2">AAEL017014-PA</fullName>
    </submittedName>
</protein>
<accession>A0A1S7UEI8</accession>
<dbReference type="Proteomes" id="UP000682892">
    <property type="component" value="Unassembled WGS sequence"/>
</dbReference>
<dbReference type="AlphaFoldDB" id="A0A1S7UEI8"/>
<gene>
    <name evidence="2" type="primary">GPROR105</name>
    <name evidence="2" type="ORF">AaeL_AAEL017014</name>
</gene>
<keyword evidence="1" id="KW-0812">Transmembrane</keyword>
<evidence type="ECO:0000313" key="2">
    <source>
        <dbReference type="EMBL" id="EJY57964.1"/>
    </source>
</evidence>
<feature type="transmembrane region" description="Helical" evidence="1">
    <location>
        <begin position="99"/>
        <end position="119"/>
    </location>
</feature>
<feature type="transmembrane region" description="Helical" evidence="1">
    <location>
        <begin position="160"/>
        <end position="179"/>
    </location>
</feature>
<evidence type="ECO:0000313" key="3">
    <source>
        <dbReference type="Proteomes" id="UP000682892"/>
    </source>
</evidence>
<feature type="transmembrane region" description="Helical" evidence="1">
    <location>
        <begin position="199"/>
        <end position="228"/>
    </location>
</feature>
<reference evidence="2" key="3">
    <citation type="submission" date="2012-09" db="EMBL/GenBank/DDBJ databases">
        <authorList>
            <consortium name="VectorBase"/>
        </authorList>
    </citation>
    <scope>NUCLEOTIDE SEQUENCE</scope>
    <source>
        <strain evidence="2">Liverpool</strain>
    </source>
</reference>
<proteinExistence type="predicted"/>
<name>A0A1S7UEI8_AEDAE</name>
<dbReference type="EMBL" id="CH477830">
    <property type="protein sequence ID" value="EJY57964.1"/>
    <property type="molecule type" value="Genomic_DNA"/>
</dbReference>
<reference evidence="2" key="2">
    <citation type="journal article" date="2007" name="Science">
        <title>Genome sequence of Aedes aegypti, a major arbovirus vector.</title>
        <authorList>
            <person name="Nene V."/>
            <person name="Wortman J.R."/>
            <person name="Lawson D."/>
            <person name="Haas B."/>
            <person name="Kodira C."/>
            <person name="Tu Z.J."/>
            <person name="Loftus B."/>
            <person name="Xi Z."/>
            <person name="Megy K."/>
            <person name="Grabherr M."/>
            <person name="Ren Q."/>
            <person name="Zdobnov E.M."/>
            <person name="Lobo N.F."/>
            <person name="Campbell K.S."/>
            <person name="Brown S.E."/>
            <person name="Bonaldo M.F."/>
            <person name="Zhu J."/>
            <person name="Sinkins S.P."/>
            <person name="Hogenkamp D.G."/>
            <person name="Amedeo P."/>
            <person name="Arensburger P."/>
            <person name="Atkinson P.W."/>
            <person name="Bidwell S."/>
            <person name="Biedler J."/>
            <person name="Birney E."/>
            <person name="Bruggner R.V."/>
            <person name="Costas J."/>
            <person name="Coy M.R."/>
            <person name="Crabtree J."/>
            <person name="Crawford M."/>
            <person name="Debruyn B."/>
            <person name="Decaprio D."/>
            <person name="Eiglmeier K."/>
            <person name="Eisenstadt E."/>
            <person name="El-Dorry H."/>
            <person name="Gelbart W.M."/>
            <person name="Gomes S.L."/>
            <person name="Hammond M."/>
            <person name="Hannick L.I."/>
            <person name="Hogan J.R."/>
            <person name="Holmes M.H."/>
            <person name="Jaffe D."/>
            <person name="Johnston J.S."/>
            <person name="Kennedy R.C."/>
            <person name="Koo H."/>
            <person name="Kravitz S."/>
            <person name="Kriventseva E.V."/>
            <person name="Kulp D."/>
            <person name="Labutti K."/>
            <person name="Lee E."/>
            <person name="Li S."/>
            <person name="Lovin D.D."/>
            <person name="Mao C."/>
            <person name="Mauceli E."/>
            <person name="Menck C.F."/>
            <person name="Miller J.R."/>
            <person name="Montgomery P."/>
            <person name="Mori A."/>
            <person name="Nascimento A.L."/>
            <person name="Naveira H.F."/>
            <person name="Nusbaum C."/>
            <person name="O'leary S."/>
            <person name="Orvis J."/>
            <person name="Pertea M."/>
            <person name="Quesneville H."/>
            <person name="Reidenbach K.R."/>
            <person name="Rogers Y.H."/>
            <person name="Roth C.W."/>
            <person name="Schneider J.R."/>
            <person name="Schatz M."/>
            <person name="Shumway M."/>
            <person name="Stanke M."/>
            <person name="Stinson E.O."/>
            <person name="Tubio J.M."/>
            <person name="Vanzee J.P."/>
            <person name="Verjovski-Almeida S."/>
            <person name="Werner D."/>
            <person name="White O."/>
            <person name="Wyder S."/>
            <person name="Zeng Q."/>
            <person name="Zhao Q."/>
            <person name="Zhao Y."/>
            <person name="Hill C.A."/>
            <person name="Raikhel A.S."/>
            <person name="Soares M.B."/>
            <person name="Knudson D.L."/>
            <person name="Lee N.H."/>
            <person name="Galagan J."/>
            <person name="Salzberg S.L."/>
            <person name="Paulsen I.T."/>
            <person name="Dimopoulos G."/>
            <person name="Collins F.H."/>
            <person name="Birren B."/>
            <person name="Fraser-Liggett C.M."/>
            <person name="Severson D.W."/>
        </authorList>
    </citation>
    <scope>NUCLEOTIDE SEQUENCE [LARGE SCALE GENOMIC DNA]</scope>
    <source>
        <strain evidence="2">Liverpool</strain>
    </source>
</reference>
<evidence type="ECO:0000256" key="1">
    <source>
        <dbReference type="SAM" id="Phobius"/>
    </source>
</evidence>
<feature type="transmembrane region" description="Helical" evidence="1">
    <location>
        <begin position="398"/>
        <end position="416"/>
    </location>
</feature>
<feature type="transmembrane region" description="Helical" evidence="1">
    <location>
        <begin position="283"/>
        <end position="306"/>
    </location>
</feature>
<keyword evidence="1" id="KW-0472">Membrane</keyword>
<feature type="transmembrane region" description="Helical" evidence="1">
    <location>
        <begin position="65"/>
        <end position="87"/>
    </location>
</feature>
<sequence length="419" mass="48593">MVNHLRLVWNRVFKYSSSEAVSVSKFWSDDGTGGDCYWLLDAMSLLAGVRSDSTSNWVGERKIRIFSNCLFVFGISMLALEVLSDMYDRWDDNSVKVMALLKLTSICLACLKTAAIVLLRKPIETLRTFILSERVNSSDHIFDELERSNVNQTGRTMMRAMLGLIVVEMILLSIPNQTMDNVFRMAPLLLRMGEPSARVLHALFMCSLPLFLLPRLFSNIAYIGILILGMRMRLKMLTHRYHEMLRIPDSDVDYYLEIVNKKLRKTLCQHMEFMRQFSVLTHLVRTTFMITHYYSIFSIGAIIFMWQNMGFNGFSTVFLLTFVSLLLEYYVWCYLVDSFKKWYANSIGVAIYEMCVHMPHSHDHHSRYIQLRTSLIIIWINNSNGYSVNCFGLLKPSILAFVDLVNITYSMLMFLINMG</sequence>
<reference evidence="2" key="1">
    <citation type="submission" date="2005-10" db="EMBL/GenBank/DDBJ databases">
        <authorList>
            <person name="Loftus B.J."/>
            <person name="Nene V.M."/>
            <person name="Hannick L.I."/>
            <person name="Bidwell S."/>
            <person name="Haas B."/>
            <person name="Amedeo P."/>
            <person name="Orvis J."/>
            <person name="Wortman J.R."/>
            <person name="White O.R."/>
            <person name="Salzberg S."/>
            <person name="Shumway M."/>
            <person name="Koo H."/>
            <person name="Zhao Y."/>
            <person name="Holmes M."/>
            <person name="Miller J."/>
            <person name="Schatz M."/>
            <person name="Pop M."/>
            <person name="Pai G."/>
            <person name="Utterback T."/>
            <person name="Rogers Y.-H."/>
            <person name="Kravitz S."/>
            <person name="Fraser C.M."/>
        </authorList>
    </citation>
    <scope>NUCLEOTIDE SEQUENCE</scope>
    <source>
        <strain evidence="2">Liverpool</strain>
    </source>
</reference>